<dbReference type="EMBL" id="JALRMR010000002">
    <property type="protein sequence ID" value="MDT1973295.1"/>
    <property type="molecule type" value="Genomic_DNA"/>
</dbReference>
<protein>
    <submittedName>
        <fullName evidence="1">Uncharacterized protein</fullName>
    </submittedName>
</protein>
<reference evidence="1" key="1">
    <citation type="submission" date="2022-04" db="EMBL/GenBank/DDBJ databases">
        <title>Draft genome sequences of lactic acid bacteria (LAB) strains involved in meat spoilage.</title>
        <authorList>
            <person name="Palevich N."/>
        </authorList>
    </citation>
    <scope>NUCLEOTIDE SEQUENCE</scope>
    <source>
        <strain evidence="1">9-14</strain>
    </source>
</reference>
<evidence type="ECO:0000313" key="2">
    <source>
        <dbReference type="Proteomes" id="UP001249945"/>
    </source>
</evidence>
<organism evidence="1 2">
    <name type="scientific">Carnobacterium divergens</name>
    <name type="common">Lactobacillus divergens</name>
    <dbReference type="NCBI Taxonomy" id="2748"/>
    <lineage>
        <taxon>Bacteria</taxon>
        <taxon>Bacillati</taxon>
        <taxon>Bacillota</taxon>
        <taxon>Bacilli</taxon>
        <taxon>Lactobacillales</taxon>
        <taxon>Carnobacteriaceae</taxon>
        <taxon>Carnobacterium</taxon>
    </lineage>
</organism>
<dbReference type="AlphaFoldDB" id="A0AAW8R6N4"/>
<dbReference type="Proteomes" id="UP001249945">
    <property type="component" value="Unassembled WGS sequence"/>
</dbReference>
<dbReference type="RefSeq" id="WP_311779960.1">
    <property type="nucleotide sequence ID" value="NZ_JALRMR010000002.1"/>
</dbReference>
<proteinExistence type="predicted"/>
<evidence type="ECO:0000313" key="1">
    <source>
        <dbReference type="EMBL" id="MDT1973295.1"/>
    </source>
</evidence>
<gene>
    <name evidence="1" type="ORF">MX635_02685</name>
</gene>
<name>A0AAW8R6N4_CARDV</name>
<accession>A0AAW8R6N4</accession>
<comment type="caution">
    <text evidence="1">The sequence shown here is derived from an EMBL/GenBank/DDBJ whole genome shotgun (WGS) entry which is preliminary data.</text>
</comment>
<sequence length="116" mass="13215">MDIEALTKSSETEKANQSVSFFKFKLGGKDLKLSYRDHLRLMLLFTRTKQYGRSLAVVEQVRGQKGVGAKPTQIKIINTAKIKPWFLPNAVKTSTNLDNKLINGDLELKSELYYSY</sequence>